<dbReference type="EMBL" id="LXQA011293903">
    <property type="protein sequence ID" value="MCI92198.1"/>
    <property type="molecule type" value="Genomic_DNA"/>
</dbReference>
<dbReference type="Proteomes" id="UP000265520">
    <property type="component" value="Unassembled WGS sequence"/>
</dbReference>
<sequence length="21" mass="2300">ALLGGKHNRYQPCTTGEDPLE</sequence>
<evidence type="ECO:0000256" key="1">
    <source>
        <dbReference type="SAM" id="MobiDB-lite"/>
    </source>
</evidence>
<organism evidence="2 3">
    <name type="scientific">Trifolium medium</name>
    <dbReference type="NCBI Taxonomy" id="97028"/>
    <lineage>
        <taxon>Eukaryota</taxon>
        <taxon>Viridiplantae</taxon>
        <taxon>Streptophyta</taxon>
        <taxon>Embryophyta</taxon>
        <taxon>Tracheophyta</taxon>
        <taxon>Spermatophyta</taxon>
        <taxon>Magnoliopsida</taxon>
        <taxon>eudicotyledons</taxon>
        <taxon>Gunneridae</taxon>
        <taxon>Pentapetalae</taxon>
        <taxon>rosids</taxon>
        <taxon>fabids</taxon>
        <taxon>Fabales</taxon>
        <taxon>Fabaceae</taxon>
        <taxon>Papilionoideae</taxon>
        <taxon>50 kb inversion clade</taxon>
        <taxon>NPAAA clade</taxon>
        <taxon>Hologalegina</taxon>
        <taxon>IRL clade</taxon>
        <taxon>Trifolieae</taxon>
        <taxon>Trifolium</taxon>
    </lineage>
</organism>
<evidence type="ECO:0000313" key="2">
    <source>
        <dbReference type="EMBL" id="MCI92198.1"/>
    </source>
</evidence>
<accession>A0A392VUX3</accession>
<feature type="region of interest" description="Disordered" evidence="1">
    <location>
        <begin position="1"/>
        <end position="21"/>
    </location>
</feature>
<name>A0A392VUX3_9FABA</name>
<reference evidence="2 3" key="1">
    <citation type="journal article" date="2018" name="Front. Plant Sci.">
        <title>Red Clover (Trifolium pratense) and Zigzag Clover (T. medium) - A Picture of Genomic Similarities and Differences.</title>
        <authorList>
            <person name="Dluhosova J."/>
            <person name="Istvanek J."/>
            <person name="Nedelnik J."/>
            <person name="Repkova J."/>
        </authorList>
    </citation>
    <scope>NUCLEOTIDE SEQUENCE [LARGE SCALE GENOMIC DNA]</scope>
    <source>
        <strain evidence="3">cv. 10/8</strain>
        <tissue evidence="2">Leaf</tissue>
    </source>
</reference>
<keyword evidence="3" id="KW-1185">Reference proteome</keyword>
<dbReference type="AlphaFoldDB" id="A0A392VUX3"/>
<proteinExistence type="predicted"/>
<protein>
    <submittedName>
        <fullName evidence="2">Uncharacterized protein</fullName>
    </submittedName>
</protein>
<evidence type="ECO:0000313" key="3">
    <source>
        <dbReference type="Proteomes" id="UP000265520"/>
    </source>
</evidence>
<feature type="non-terminal residue" evidence="2">
    <location>
        <position position="1"/>
    </location>
</feature>
<comment type="caution">
    <text evidence="2">The sequence shown here is derived from an EMBL/GenBank/DDBJ whole genome shotgun (WGS) entry which is preliminary data.</text>
</comment>